<evidence type="ECO:0000259" key="8">
    <source>
        <dbReference type="PROSITE" id="PS51751"/>
    </source>
</evidence>
<accession>A0AA41UW55</accession>
<keyword evidence="6 7" id="KW-0472">Membrane</keyword>
<keyword evidence="3 7" id="KW-0812">Transmembrane</keyword>
<evidence type="ECO:0000256" key="3">
    <source>
        <dbReference type="ARBA" id="ARBA00022692"/>
    </source>
</evidence>
<evidence type="ECO:0000256" key="1">
    <source>
        <dbReference type="ARBA" id="ARBA00004477"/>
    </source>
</evidence>
<dbReference type="Pfam" id="PF05241">
    <property type="entry name" value="EBP"/>
    <property type="match status" value="1"/>
</dbReference>
<dbReference type="GO" id="GO:0005789">
    <property type="term" value="C:endoplasmic reticulum membrane"/>
    <property type="evidence" value="ECO:0007669"/>
    <property type="project" value="UniProtKB-SubCell"/>
</dbReference>
<comment type="subcellular location">
    <subcellularLocation>
        <location evidence="1">Endoplasmic reticulum membrane</location>
        <topology evidence="1">Multi-pass membrane protein</topology>
    </subcellularLocation>
</comment>
<dbReference type="EMBL" id="JAJJMA010004495">
    <property type="protein sequence ID" value="MCL7021756.1"/>
    <property type="molecule type" value="Genomic_DNA"/>
</dbReference>
<evidence type="ECO:0000256" key="6">
    <source>
        <dbReference type="ARBA" id="ARBA00023136"/>
    </source>
</evidence>
<proteinExistence type="inferred from homology"/>
<feature type="transmembrane region" description="Helical" evidence="7">
    <location>
        <begin position="96"/>
        <end position="115"/>
    </location>
</feature>
<organism evidence="9 10">
    <name type="scientific">Papaver nudicaule</name>
    <name type="common">Iceland poppy</name>
    <dbReference type="NCBI Taxonomy" id="74823"/>
    <lineage>
        <taxon>Eukaryota</taxon>
        <taxon>Viridiplantae</taxon>
        <taxon>Streptophyta</taxon>
        <taxon>Embryophyta</taxon>
        <taxon>Tracheophyta</taxon>
        <taxon>Spermatophyta</taxon>
        <taxon>Magnoliopsida</taxon>
        <taxon>Ranunculales</taxon>
        <taxon>Papaveraceae</taxon>
        <taxon>Papaveroideae</taxon>
        <taxon>Papaver</taxon>
    </lineage>
</organism>
<reference evidence="9" key="1">
    <citation type="submission" date="2022-03" db="EMBL/GenBank/DDBJ databases">
        <title>A functionally conserved STORR gene fusion in Papaver species that diverged 16.8 million years ago.</title>
        <authorList>
            <person name="Catania T."/>
        </authorList>
    </citation>
    <scope>NUCLEOTIDE SEQUENCE</scope>
    <source>
        <strain evidence="9">S-191538</strain>
    </source>
</reference>
<dbReference type="PANTHER" id="PTHR31204:SF1">
    <property type="entry name" value="SIGMA INTRACELLULAR RECEPTOR 2"/>
    <property type="match status" value="1"/>
</dbReference>
<sequence>MFLQKLTNGLLFIYFLFCSFLAPLLDAQIILPIEFFPKFLVDLHSRYAEEFNDYLISEKPHFFVGLFWVDILILWPICIANLYGIVNKKSWVKQTCLIYGVSAATGMVAILSELIRSGREGSSKVVSIYAPFMVFAIICILNGLTTSNKSSSTVNLTARPAMGRKKRA</sequence>
<evidence type="ECO:0000313" key="10">
    <source>
        <dbReference type="Proteomes" id="UP001177140"/>
    </source>
</evidence>
<dbReference type="PIRSF" id="PIRSF031032">
    <property type="entry name" value="TMP_97_prd"/>
    <property type="match status" value="1"/>
</dbReference>
<evidence type="ECO:0000256" key="7">
    <source>
        <dbReference type="PIRNR" id="PIRNR031032"/>
    </source>
</evidence>
<dbReference type="InterPro" id="IPR016964">
    <property type="entry name" value="Sigma2_recept"/>
</dbReference>
<comment type="caution">
    <text evidence="9">The sequence shown here is derived from an EMBL/GenBank/DDBJ whole genome shotgun (WGS) entry which is preliminary data.</text>
</comment>
<name>A0AA41UW55_PAPNU</name>
<protein>
    <recommendedName>
        <fullName evidence="8">EXPERA domain-containing protein</fullName>
    </recommendedName>
</protein>
<keyword evidence="5 7" id="KW-1133">Transmembrane helix</keyword>
<feature type="transmembrane region" description="Helical" evidence="7">
    <location>
        <begin position="127"/>
        <end position="144"/>
    </location>
</feature>
<keyword evidence="4" id="KW-0256">Endoplasmic reticulum</keyword>
<dbReference type="PROSITE" id="PS51751">
    <property type="entry name" value="EXPERA"/>
    <property type="match status" value="1"/>
</dbReference>
<feature type="domain" description="EXPERA" evidence="8">
    <location>
        <begin position="7"/>
        <end position="140"/>
    </location>
</feature>
<dbReference type="InterPro" id="IPR051987">
    <property type="entry name" value="Sigma-2_receptor-like"/>
</dbReference>
<gene>
    <name evidence="9" type="ORF">MKW94_015040</name>
</gene>
<feature type="transmembrane region" description="Helical" evidence="7">
    <location>
        <begin position="62"/>
        <end position="84"/>
    </location>
</feature>
<dbReference type="InterPro" id="IPR033118">
    <property type="entry name" value="EXPERA"/>
</dbReference>
<keyword evidence="10" id="KW-1185">Reference proteome</keyword>
<dbReference type="Proteomes" id="UP001177140">
    <property type="component" value="Unassembled WGS sequence"/>
</dbReference>
<evidence type="ECO:0000256" key="2">
    <source>
        <dbReference type="ARBA" id="ARBA00009096"/>
    </source>
</evidence>
<dbReference type="PANTHER" id="PTHR31204">
    <property type="entry name" value="SIGMA INTRACELLULAR RECEPTOR 2"/>
    <property type="match status" value="1"/>
</dbReference>
<comment type="similarity">
    <text evidence="2">Belongs to the TMEM97/sigma-2 receptor family.</text>
</comment>
<dbReference type="AlphaFoldDB" id="A0AA41UW55"/>
<evidence type="ECO:0000313" key="9">
    <source>
        <dbReference type="EMBL" id="MCL7021756.1"/>
    </source>
</evidence>
<evidence type="ECO:0000256" key="4">
    <source>
        <dbReference type="ARBA" id="ARBA00022824"/>
    </source>
</evidence>
<evidence type="ECO:0000256" key="5">
    <source>
        <dbReference type="ARBA" id="ARBA00022989"/>
    </source>
</evidence>